<dbReference type="InterPro" id="IPR036812">
    <property type="entry name" value="NAD(P)_OxRdtase_dom_sf"/>
</dbReference>
<keyword evidence="3" id="KW-1185">Reference proteome</keyword>
<dbReference type="EMBL" id="AP022839">
    <property type="protein sequence ID" value="BCA93879.1"/>
    <property type="molecule type" value="Genomic_DNA"/>
</dbReference>
<dbReference type="GO" id="GO:0016491">
    <property type="term" value="F:oxidoreductase activity"/>
    <property type="evidence" value="ECO:0007669"/>
    <property type="project" value="InterPro"/>
</dbReference>
<organism evidence="2 3">
    <name type="scientific">Legionella antarctica</name>
    <dbReference type="NCBI Taxonomy" id="2708020"/>
    <lineage>
        <taxon>Bacteria</taxon>
        <taxon>Pseudomonadati</taxon>
        <taxon>Pseudomonadota</taxon>
        <taxon>Gammaproteobacteria</taxon>
        <taxon>Legionellales</taxon>
        <taxon>Legionellaceae</taxon>
        <taxon>Legionella</taxon>
    </lineage>
</organism>
<evidence type="ECO:0000313" key="3">
    <source>
        <dbReference type="Proteomes" id="UP000502894"/>
    </source>
</evidence>
<feature type="domain" description="NADP-dependent oxidoreductase" evidence="1">
    <location>
        <begin position="36"/>
        <end position="287"/>
    </location>
</feature>
<proteinExistence type="predicted"/>
<name>A0A6F8T0B8_9GAMM</name>
<reference evidence="2" key="1">
    <citation type="journal article" date="2020" name="Microbiol. Resour. Announc.">
        <title>Complete Genome Sequence of Novel Psychrotolerant Legionella Strain TUM19329, Isolated from Antarctic Lake Sediment.</title>
        <authorList>
            <person name="Shimada S."/>
            <person name="Nakai R."/>
            <person name="Aoki K."/>
            <person name="Shimoeda N."/>
            <person name="Ohno G."/>
            <person name="Miyazaki Y."/>
            <person name="Kudoh S."/>
            <person name="Imura S."/>
            <person name="Watanabe K."/>
            <person name="Ishii Y."/>
            <person name="Tateda K."/>
        </authorList>
    </citation>
    <scope>NUCLEOTIDE SEQUENCE [LARGE SCALE GENOMIC DNA]</scope>
    <source>
        <strain evidence="2">TUM19329</strain>
    </source>
</reference>
<dbReference type="Pfam" id="PF00248">
    <property type="entry name" value="Aldo_ket_red"/>
    <property type="match status" value="1"/>
</dbReference>
<dbReference type="KEGG" id="lant:TUM19329_02400"/>
<sequence>MRTEISNRSNEQSERVINQHMIPPFLYGTAWKEGLTQELVAHALQAGFTGIDTANQRKHYYEEGVGLGIQQFLNKSPMQREDLFIQTKFTFAAGQDERKPYNDQDPFKNQVTQSFASSLKHLQTEYIDSYVLHGPYYSKGLSPTDWEVWEAMEQLVHESRVKFLGISNVSISQLVELYKEVSIKPTFVQNRCFAFNQWDQEIRDFCAEHELVYQGFSLLTANHPYLSLPLIQSLATKYKKSIPQIIFRFAKDIGILPLTGTTNPQHMDEDLHLDDFHLTIEERRQIELISLYR</sequence>
<accession>A0A6F8T0B8</accession>
<dbReference type="SUPFAM" id="SSF51430">
    <property type="entry name" value="NAD(P)-linked oxidoreductase"/>
    <property type="match status" value="1"/>
</dbReference>
<evidence type="ECO:0000259" key="1">
    <source>
        <dbReference type="Pfam" id="PF00248"/>
    </source>
</evidence>
<dbReference type="InterPro" id="IPR023210">
    <property type="entry name" value="NADP_OxRdtase_dom"/>
</dbReference>
<evidence type="ECO:0000313" key="2">
    <source>
        <dbReference type="EMBL" id="BCA93879.1"/>
    </source>
</evidence>
<dbReference type="PRINTS" id="PR00069">
    <property type="entry name" value="ALDKETRDTASE"/>
</dbReference>
<dbReference type="PANTHER" id="PTHR43827">
    <property type="entry name" value="2,5-DIKETO-D-GLUCONIC ACID REDUCTASE"/>
    <property type="match status" value="1"/>
</dbReference>
<dbReference type="Proteomes" id="UP000502894">
    <property type="component" value="Chromosome"/>
</dbReference>
<dbReference type="CDD" id="cd19071">
    <property type="entry name" value="AKR_AKR1-5-like"/>
    <property type="match status" value="1"/>
</dbReference>
<dbReference type="Gene3D" id="3.20.20.100">
    <property type="entry name" value="NADP-dependent oxidoreductase domain"/>
    <property type="match status" value="1"/>
</dbReference>
<dbReference type="PANTHER" id="PTHR43827:SF8">
    <property type="entry name" value="ALDO_KETO REDUCTASE FAMILY PROTEIN"/>
    <property type="match status" value="1"/>
</dbReference>
<dbReference type="InterPro" id="IPR020471">
    <property type="entry name" value="AKR"/>
</dbReference>
<dbReference type="AlphaFoldDB" id="A0A6F8T0B8"/>
<protein>
    <submittedName>
        <fullName evidence="2">D-xylose reductase III</fullName>
    </submittedName>
</protein>
<gene>
    <name evidence="2" type="ORF">TUM19329_02400</name>
</gene>